<dbReference type="PANTHER" id="PTHR11161">
    <property type="entry name" value="O-ACYLTRANSFERASE"/>
    <property type="match status" value="1"/>
</dbReference>
<feature type="transmembrane region" description="Helical" evidence="1">
    <location>
        <begin position="487"/>
        <end position="507"/>
    </location>
</feature>
<name>A0A653DBQ5_CALMS</name>
<evidence type="ECO:0000256" key="2">
    <source>
        <dbReference type="SAM" id="SignalP"/>
    </source>
</evidence>
<dbReference type="InterPro" id="IPR006621">
    <property type="entry name" value="Nose-resist-to-fluoxetine_N"/>
</dbReference>
<dbReference type="AlphaFoldDB" id="A0A653DBQ5"/>
<evidence type="ECO:0000256" key="1">
    <source>
        <dbReference type="SAM" id="Phobius"/>
    </source>
</evidence>
<dbReference type="EMBL" id="CAACVG010011050">
    <property type="protein sequence ID" value="VEN57286.1"/>
    <property type="molecule type" value="Genomic_DNA"/>
</dbReference>
<evidence type="ECO:0000313" key="4">
    <source>
        <dbReference type="EMBL" id="VEN57286.1"/>
    </source>
</evidence>
<organism evidence="4 5">
    <name type="scientific">Callosobruchus maculatus</name>
    <name type="common">Southern cowpea weevil</name>
    <name type="synonym">Pulse bruchid</name>
    <dbReference type="NCBI Taxonomy" id="64391"/>
    <lineage>
        <taxon>Eukaryota</taxon>
        <taxon>Metazoa</taxon>
        <taxon>Ecdysozoa</taxon>
        <taxon>Arthropoda</taxon>
        <taxon>Hexapoda</taxon>
        <taxon>Insecta</taxon>
        <taxon>Pterygota</taxon>
        <taxon>Neoptera</taxon>
        <taxon>Endopterygota</taxon>
        <taxon>Coleoptera</taxon>
        <taxon>Polyphaga</taxon>
        <taxon>Cucujiformia</taxon>
        <taxon>Chrysomeloidea</taxon>
        <taxon>Chrysomelidae</taxon>
        <taxon>Bruchinae</taxon>
        <taxon>Bruchini</taxon>
        <taxon>Callosobruchus</taxon>
    </lineage>
</organism>
<evidence type="ECO:0000259" key="3">
    <source>
        <dbReference type="SMART" id="SM00703"/>
    </source>
</evidence>
<protein>
    <recommendedName>
        <fullName evidence="3">Nose resistant-to-fluoxetine protein N-terminal domain-containing protein</fullName>
    </recommendedName>
</protein>
<proteinExistence type="predicted"/>
<dbReference type="Pfam" id="PF01757">
    <property type="entry name" value="Acyl_transf_3"/>
    <property type="match status" value="1"/>
</dbReference>
<gene>
    <name evidence="4" type="ORF">CALMAC_LOCUS15938</name>
</gene>
<reference evidence="4 5" key="1">
    <citation type="submission" date="2019-01" db="EMBL/GenBank/DDBJ databases">
        <authorList>
            <person name="Sayadi A."/>
        </authorList>
    </citation>
    <scope>NUCLEOTIDE SEQUENCE [LARGE SCALE GENOMIC DNA]</scope>
</reference>
<feature type="transmembrane region" description="Helical" evidence="1">
    <location>
        <begin position="453"/>
        <end position="475"/>
    </location>
</feature>
<feature type="transmembrane region" description="Helical" evidence="1">
    <location>
        <begin position="532"/>
        <end position="554"/>
    </location>
</feature>
<sequence length="632" mass="72426">MNYLYIFSVLLLVGYVESSDYKGLLLRAVENVPKKENKTECDIALINLVNNIFHPTLDDLWGYKMIDASSSLIPDGVLLGNVGSMGNFEECLNIVSKDQMIKGQYCLKLVIPVPGLDEDIKKLADGLVGYPIALCVPSQCSPEEMDEKFQIFPDFHFRCQTAENRYPPLTKGAIATICFLCIIGLMMVLSTAYDVYCRQNDKAPTSIALIAFSVYTNTLKLFDTNGKSELSCISGIKFFSMIWIVFGHVFVGFLMSPFSNLLDIVEYEKTIRAMFQHATTFAVDTFLCLAGLLVVYNFMQSINSGRKFNILLFYIHRYLRLTPALGALILVAVYLLDYIGSGPRWVLAKEMFQKQCERYWWSSLLYIQNYANEESFVCLDHTWYLSVDTQLYFLSPIFLILLWKYPKAGIALLVSATLGSMISVAYVTYQYKLPALYNSLLIWSNMGDYVGKYYFMTHTRMSSYLIGALGGYVLYVMKIRKYKIKKMLLLLIWTAMLAVMLGCIFAGHDTLMGPEYRKWDHVLYMTFVRPSWSVFIAWMVVACVLGQGGIINSFLSNKIFQVLSRFSYSMYLIHFVEICLWEFSRKTGVYFTEAGMVFDFWGHFMFSFGISYVWILAFESPVIVLEKVLFKK</sequence>
<feature type="transmembrane region" description="Helical" evidence="1">
    <location>
        <begin position="238"/>
        <end position="258"/>
    </location>
</feature>
<keyword evidence="1" id="KW-1133">Transmembrane helix</keyword>
<dbReference type="InterPro" id="IPR052728">
    <property type="entry name" value="O2_lipid_transport_reg"/>
</dbReference>
<feature type="domain" description="Nose resistant-to-fluoxetine protein N-terminal" evidence="3">
    <location>
        <begin position="38"/>
        <end position="166"/>
    </location>
</feature>
<dbReference type="PANTHER" id="PTHR11161:SF0">
    <property type="entry name" value="O-ACYLTRANSFERASE LIKE PROTEIN"/>
    <property type="match status" value="1"/>
</dbReference>
<dbReference type="OrthoDB" id="118951at2759"/>
<feature type="transmembrane region" description="Helical" evidence="1">
    <location>
        <begin position="318"/>
        <end position="336"/>
    </location>
</feature>
<dbReference type="Pfam" id="PF20146">
    <property type="entry name" value="NRF"/>
    <property type="match status" value="1"/>
</dbReference>
<dbReference type="Proteomes" id="UP000410492">
    <property type="component" value="Unassembled WGS sequence"/>
</dbReference>
<dbReference type="InterPro" id="IPR002656">
    <property type="entry name" value="Acyl_transf_3_dom"/>
</dbReference>
<dbReference type="SMART" id="SM00703">
    <property type="entry name" value="NRF"/>
    <property type="match status" value="1"/>
</dbReference>
<evidence type="ECO:0000313" key="5">
    <source>
        <dbReference type="Proteomes" id="UP000410492"/>
    </source>
</evidence>
<keyword evidence="1" id="KW-0812">Transmembrane</keyword>
<feature type="signal peptide" evidence="2">
    <location>
        <begin position="1"/>
        <end position="18"/>
    </location>
</feature>
<feature type="chain" id="PRO_5024874246" description="Nose resistant-to-fluoxetine protein N-terminal domain-containing protein" evidence="2">
    <location>
        <begin position="19"/>
        <end position="632"/>
    </location>
</feature>
<feature type="transmembrane region" description="Helical" evidence="1">
    <location>
        <begin position="278"/>
        <end position="298"/>
    </location>
</feature>
<feature type="transmembrane region" description="Helical" evidence="1">
    <location>
        <begin position="410"/>
        <end position="429"/>
    </location>
</feature>
<feature type="transmembrane region" description="Helical" evidence="1">
    <location>
        <begin position="173"/>
        <end position="196"/>
    </location>
</feature>
<accession>A0A653DBQ5</accession>
<keyword evidence="1" id="KW-0472">Membrane</keyword>
<feature type="transmembrane region" description="Helical" evidence="1">
    <location>
        <begin position="604"/>
        <end position="625"/>
    </location>
</feature>
<dbReference type="GO" id="GO:0016747">
    <property type="term" value="F:acyltransferase activity, transferring groups other than amino-acyl groups"/>
    <property type="evidence" value="ECO:0007669"/>
    <property type="project" value="InterPro"/>
</dbReference>
<keyword evidence="5" id="KW-1185">Reference proteome</keyword>
<feature type="transmembrane region" description="Helical" evidence="1">
    <location>
        <begin position="383"/>
        <end position="403"/>
    </location>
</feature>
<feature type="transmembrane region" description="Helical" evidence="1">
    <location>
        <begin position="566"/>
        <end position="584"/>
    </location>
</feature>
<keyword evidence="2" id="KW-0732">Signal</keyword>